<dbReference type="InterPro" id="IPR003377">
    <property type="entry name" value="Cornichon"/>
</dbReference>
<dbReference type="AlphaFoldDB" id="A0AAQ4EK00"/>
<evidence type="ECO:0000256" key="4">
    <source>
        <dbReference type="ARBA" id="ARBA00022989"/>
    </source>
</evidence>
<dbReference type="GO" id="GO:0016192">
    <property type="term" value="P:vesicle-mediated transport"/>
    <property type="evidence" value="ECO:0007669"/>
    <property type="project" value="InterPro"/>
</dbReference>
<accession>A0AAQ4EK00</accession>
<feature type="transmembrane region" description="Helical" evidence="7">
    <location>
        <begin position="54"/>
        <end position="74"/>
    </location>
</feature>
<protein>
    <submittedName>
        <fullName evidence="8">Uncharacterized protein</fullName>
    </submittedName>
</protein>
<dbReference type="SMART" id="SM01398">
    <property type="entry name" value="Cornichon"/>
    <property type="match status" value="1"/>
</dbReference>
<comment type="similarity">
    <text evidence="2">Belongs to the cornichon family.</text>
</comment>
<name>A0AAQ4EK00_AMBAM</name>
<organism evidence="8 9">
    <name type="scientific">Amblyomma americanum</name>
    <name type="common">Lone star tick</name>
    <dbReference type="NCBI Taxonomy" id="6943"/>
    <lineage>
        <taxon>Eukaryota</taxon>
        <taxon>Metazoa</taxon>
        <taxon>Ecdysozoa</taxon>
        <taxon>Arthropoda</taxon>
        <taxon>Chelicerata</taxon>
        <taxon>Arachnida</taxon>
        <taxon>Acari</taxon>
        <taxon>Parasitiformes</taxon>
        <taxon>Ixodida</taxon>
        <taxon>Ixodoidea</taxon>
        <taxon>Ixodidae</taxon>
        <taxon>Amblyomminae</taxon>
        <taxon>Amblyomma</taxon>
    </lineage>
</organism>
<comment type="caution">
    <text evidence="8">The sequence shown here is derived from an EMBL/GenBank/DDBJ whole genome shotgun (WGS) entry which is preliminary data.</text>
</comment>
<evidence type="ECO:0000256" key="6">
    <source>
        <dbReference type="SAM" id="MobiDB-lite"/>
    </source>
</evidence>
<comment type="subcellular location">
    <subcellularLocation>
        <location evidence="1">Membrane</location>
        <topology evidence="1">Multi-pass membrane protein</topology>
    </subcellularLocation>
</comment>
<keyword evidence="3 7" id="KW-0812">Transmembrane</keyword>
<reference evidence="8 9" key="1">
    <citation type="journal article" date="2023" name="Arcadia Sci">
        <title>De novo assembly of a long-read Amblyomma americanum tick genome.</title>
        <authorList>
            <person name="Chou S."/>
            <person name="Poskanzer K.E."/>
            <person name="Rollins M."/>
            <person name="Thuy-Boun P.S."/>
        </authorList>
    </citation>
    <scope>NUCLEOTIDE SEQUENCE [LARGE SCALE GENOMIC DNA]</scope>
    <source>
        <strain evidence="8">F_SG_1</strain>
        <tissue evidence="8">Salivary glands</tissue>
    </source>
</reference>
<dbReference type="EMBL" id="JARKHS020014803">
    <property type="protein sequence ID" value="KAK8774938.1"/>
    <property type="molecule type" value="Genomic_DNA"/>
</dbReference>
<keyword evidence="9" id="KW-1185">Reference proteome</keyword>
<evidence type="ECO:0000313" key="8">
    <source>
        <dbReference type="EMBL" id="KAK8774938.1"/>
    </source>
</evidence>
<feature type="region of interest" description="Disordered" evidence="6">
    <location>
        <begin position="170"/>
        <end position="210"/>
    </location>
</feature>
<evidence type="ECO:0000256" key="1">
    <source>
        <dbReference type="ARBA" id="ARBA00004141"/>
    </source>
</evidence>
<keyword evidence="5 7" id="KW-0472">Membrane</keyword>
<proteinExistence type="inferred from homology"/>
<evidence type="ECO:0000256" key="3">
    <source>
        <dbReference type="ARBA" id="ARBA00022692"/>
    </source>
</evidence>
<dbReference type="PANTHER" id="PTHR12290">
    <property type="entry name" value="CORNICHON-RELATED"/>
    <property type="match status" value="1"/>
</dbReference>
<dbReference type="GO" id="GO:0016020">
    <property type="term" value="C:membrane"/>
    <property type="evidence" value="ECO:0007669"/>
    <property type="project" value="UniProtKB-SubCell"/>
</dbReference>
<evidence type="ECO:0000256" key="2">
    <source>
        <dbReference type="ARBA" id="ARBA00010095"/>
    </source>
</evidence>
<evidence type="ECO:0000313" key="9">
    <source>
        <dbReference type="Proteomes" id="UP001321473"/>
    </source>
</evidence>
<gene>
    <name evidence="8" type="ORF">V5799_010533</name>
</gene>
<sequence length="210" mass="23964">MVNDVALFVFSLFDTGALLFLTVYVVITLSDLECDYLNAQQCCSKLNGWVLPEVIAQAVLTVLLFFVNFHWILFGLNVPMVVWQVYKYLSVPDCNFGVYDPTEIHNRGNLKRHLRDSMIRLAFYLLFFFIYLYWWYDYRITDFEPGPKAGDILGNMNLFSAVGNSQRREECLSSGPRCGTPVPRSKRPVFATPGRQPVPGSKEATNEAGH</sequence>
<feature type="transmembrane region" description="Helical" evidence="7">
    <location>
        <begin position="7"/>
        <end position="27"/>
    </location>
</feature>
<dbReference type="Proteomes" id="UP001321473">
    <property type="component" value="Unassembled WGS sequence"/>
</dbReference>
<dbReference type="Pfam" id="PF03311">
    <property type="entry name" value="Cornichon"/>
    <property type="match status" value="1"/>
</dbReference>
<feature type="transmembrane region" description="Helical" evidence="7">
    <location>
        <begin position="117"/>
        <end position="136"/>
    </location>
</feature>
<evidence type="ECO:0000256" key="7">
    <source>
        <dbReference type="SAM" id="Phobius"/>
    </source>
</evidence>
<keyword evidence="4 7" id="KW-1133">Transmembrane helix</keyword>
<evidence type="ECO:0000256" key="5">
    <source>
        <dbReference type="ARBA" id="ARBA00023136"/>
    </source>
</evidence>